<evidence type="ECO:0000313" key="2">
    <source>
        <dbReference type="EMBL" id="QNO13623.1"/>
    </source>
</evidence>
<dbReference type="EMBL" id="CP058559">
    <property type="protein sequence ID" value="QNO13623.1"/>
    <property type="molecule type" value="Genomic_DNA"/>
</dbReference>
<evidence type="ECO:0000259" key="1">
    <source>
        <dbReference type="Pfam" id="PF20501"/>
    </source>
</evidence>
<accession>A0A7G9W4L1</accession>
<dbReference type="Proteomes" id="UP000516160">
    <property type="component" value="Chromosome"/>
</dbReference>
<dbReference type="KEGG" id="acae:HYG86_01975"/>
<organism evidence="2 3">
    <name type="scientific">Alkalicella caledoniensis</name>
    <dbReference type="NCBI Taxonomy" id="2731377"/>
    <lineage>
        <taxon>Bacteria</taxon>
        <taxon>Bacillati</taxon>
        <taxon>Bacillota</taxon>
        <taxon>Clostridia</taxon>
        <taxon>Eubacteriales</taxon>
        <taxon>Proteinivoracaceae</taxon>
        <taxon>Alkalicella</taxon>
    </lineage>
</organism>
<feature type="domain" description="MrpA C-terminal/MbhE" evidence="1">
    <location>
        <begin position="30"/>
        <end position="86"/>
    </location>
</feature>
<dbReference type="RefSeq" id="WP_213167289.1">
    <property type="nucleotide sequence ID" value="NZ_CP058559.1"/>
</dbReference>
<sequence length="105" mass="11528">MRYILSTIILLVIGTVLVMMVSEMPEFGAADNPSNNMVSERFTENVIEDTNVQNIIAAIITDYRAFDTIGETTVLFTGIASVLTVLGAHVKAGEKKDVIKKDEKH</sequence>
<dbReference type="AlphaFoldDB" id="A0A7G9W4L1"/>
<dbReference type="Pfam" id="PF20501">
    <property type="entry name" value="MbhE"/>
    <property type="match status" value="1"/>
</dbReference>
<reference evidence="2 3" key="1">
    <citation type="submission" date="2020-07" db="EMBL/GenBank/DDBJ databases">
        <title>Alkalicella. sp. LB2 genome.</title>
        <authorList>
            <person name="Postec A."/>
            <person name="Quemeneur M."/>
        </authorList>
    </citation>
    <scope>NUCLEOTIDE SEQUENCE [LARGE SCALE GENOMIC DNA]</scope>
    <source>
        <strain evidence="2 3">LB2</strain>
    </source>
</reference>
<dbReference type="InterPro" id="IPR046806">
    <property type="entry name" value="MrpA_C/MbhE"/>
</dbReference>
<gene>
    <name evidence="2" type="ORF">HYG86_01975</name>
</gene>
<proteinExistence type="predicted"/>
<keyword evidence="3" id="KW-1185">Reference proteome</keyword>
<protein>
    <recommendedName>
        <fullName evidence="1">MrpA C-terminal/MbhE domain-containing protein</fullName>
    </recommendedName>
</protein>
<evidence type="ECO:0000313" key="3">
    <source>
        <dbReference type="Proteomes" id="UP000516160"/>
    </source>
</evidence>
<name>A0A7G9W4L1_ALKCA</name>